<accession>A0A1Q9F4C0</accession>
<evidence type="ECO:0000256" key="2">
    <source>
        <dbReference type="SAM" id="Phobius"/>
    </source>
</evidence>
<keyword evidence="5" id="KW-1185">Reference proteome</keyword>
<comment type="caution">
    <text evidence="4">The sequence shown here is derived from an EMBL/GenBank/DDBJ whole genome shotgun (WGS) entry which is preliminary data.</text>
</comment>
<feature type="compositionally biased region" description="Low complexity" evidence="1">
    <location>
        <begin position="601"/>
        <end position="631"/>
    </location>
</feature>
<dbReference type="CDD" id="cd06257">
    <property type="entry name" value="DnaJ"/>
    <property type="match status" value="1"/>
</dbReference>
<gene>
    <name evidence="4" type="ORF">AK812_SmicGene1436</name>
</gene>
<dbReference type="Pfam" id="PF00226">
    <property type="entry name" value="DnaJ"/>
    <property type="match status" value="1"/>
</dbReference>
<evidence type="ECO:0000313" key="4">
    <source>
        <dbReference type="EMBL" id="OLQ14459.1"/>
    </source>
</evidence>
<dbReference type="AlphaFoldDB" id="A0A1Q9F4C0"/>
<protein>
    <recommendedName>
        <fullName evidence="3">J domain-containing protein</fullName>
    </recommendedName>
</protein>
<organism evidence="4 5">
    <name type="scientific">Symbiodinium microadriaticum</name>
    <name type="common">Dinoflagellate</name>
    <name type="synonym">Zooxanthella microadriatica</name>
    <dbReference type="NCBI Taxonomy" id="2951"/>
    <lineage>
        <taxon>Eukaryota</taxon>
        <taxon>Sar</taxon>
        <taxon>Alveolata</taxon>
        <taxon>Dinophyceae</taxon>
        <taxon>Suessiales</taxon>
        <taxon>Symbiodiniaceae</taxon>
        <taxon>Symbiodinium</taxon>
    </lineage>
</organism>
<feature type="region of interest" description="Disordered" evidence="1">
    <location>
        <begin position="396"/>
        <end position="452"/>
    </location>
</feature>
<feature type="compositionally biased region" description="Low complexity" evidence="1">
    <location>
        <begin position="507"/>
        <end position="519"/>
    </location>
</feature>
<feature type="compositionally biased region" description="Polar residues" evidence="1">
    <location>
        <begin position="546"/>
        <end position="558"/>
    </location>
</feature>
<dbReference type="SUPFAM" id="SSF46565">
    <property type="entry name" value="Chaperone J-domain"/>
    <property type="match status" value="1"/>
</dbReference>
<evidence type="ECO:0000256" key="1">
    <source>
        <dbReference type="SAM" id="MobiDB-lite"/>
    </source>
</evidence>
<keyword evidence="2" id="KW-0472">Membrane</keyword>
<evidence type="ECO:0000313" key="5">
    <source>
        <dbReference type="Proteomes" id="UP000186817"/>
    </source>
</evidence>
<feature type="region of interest" description="Disordered" evidence="1">
    <location>
        <begin position="591"/>
        <end position="687"/>
    </location>
</feature>
<feature type="compositionally biased region" description="Basic and acidic residues" evidence="1">
    <location>
        <begin position="738"/>
        <end position="761"/>
    </location>
</feature>
<feature type="transmembrane region" description="Helical" evidence="2">
    <location>
        <begin position="84"/>
        <end position="103"/>
    </location>
</feature>
<evidence type="ECO:0000259" key="3">
    <source>
        <dbReference type="PROSITE" id="PS50076"/>
    </source>
</evidence>
<dbReference type="Gene3D" id="1.10.287.110">
    <property type="entry name" value="DnaJ domain"/>
    <property type="match status" value="1"/>
</dbReference>
<keyword evidence="2" id="KW-0812">Transmembrane</keyword>
<feature type="region of interest" description="Disordered" evidence="1">
    <location>
        <begin position="720"/>
        <end position="796"/>
    </location>
</feature>
<proteinExistence type="predicted"/>
<dbReference type="InterPro" id="IPR036869">
    <property type="entry name" value="J_dom_sf"/>
</dbReference>
<dbReference type="PROSITE" id="PS50076">
    <property type="entry name" value="DNAJ_2"/>
    <property type="match status" value="1"/>
</dbReference>
<dbReference type="Proteomes" id="UP000186817">
    <property type="component" value="Unassembled WGS sequence"/>
</dbReference>
<feature type="transmembrane region" description="Helical" evidence="2">
    <location>
        <begin position="12"/>
        <end position="36"/>
    </location>
</feature>
<dbReference type="SMART" id="SM00271">
    <property type="entry name" value="DnaJ"/>
    <property type="match status" value="1"/>
</dbReference>
<feature type="transmembrane region" description="Helical" evidence="2">
    <location>
        <begin position="56"/>
        <end position="77"/>
    </location>
</feature>
<feature type="compositionally biased region" description="Low complexity" evidence="1">
    <location>
        <begin position="403"/>
        <end position="420"/>
    </location>
</feature>
<name>A0A1Q9F4C0_SYMMI</name>
<feature type="region of interest" description="Disordered" evidence="1">
    <location>
        <begin position="348"/>
        <end position="368"/>
    </location>
</feature>
<dbReference type="InterPro" id="IPR001623">
    <property type="entry name" value="DnaJ_domain"/>
</dbReference>
<feature type="compositionally biased region" description="Basic and acidic residues" evidence="1">
    <location>
        <begin position="720"/>
        <end position="730"/>
    </location>
</feature>
<feature type="region of interest" description="Disordered" evidence="1">
    <location>
        <begin position="501"/>
        <end position="575"/>
    </location>
</feature>
<feature type="compositionally biased region" description="Basic and acidic residues" evidence="1">
    <location>
        <begin position="429"/>
        <end position="440"/>
    </location>
</feature>
<feature type="compositionally biased region" description="Basic and acidic residues" evidence="1">
    <location>
        <begin position="648"/>
        <end position="661"/>
    </location>
</feature>
<sequence length="796" mass="86333">MVKSNAPAGDVMAYILGFMVAQNMLWYPATLTLLIYACEHLPASAFKGNRYLQTLAISGGLWLLYALGLAIALNAAASERWWEAPLWTVAALVFAVVSHPYYLAELVSVLLAAEEPELRLLHRGGNCLTWAWAGRESMDVVSVVGDTDGAGTPVRGGELCVEARKGPHKGLRCGSSTRGDVAMAGFTKSAVEDSDALAVAVKKHCQSKLDAVNAQLDAVWCGLLQQVAQAEFVATVAEAIKSRSVLRLIDATVRLNSAGTPVSALLQRLAFQASVLEEAGLVWKSIMDAVLERKAEDVELWAEQAKIAGENVEMELAFAQSLRQAEESSMHSFSKASTCSDTSLTEVGVDEGDEVRTTATRPSRPSWRATKVTIASKDNLNGKVPEFDNFLFQESDSAEAAQSWESSTTHPHSPPESASPDLSPQPSWRRAEELRADAPRARPPAPYRTAGVDLDHPVFQASHGACTAERQMGMKGASSTPTFAAASMFPRFAAYEAQFHKADDGQAPRPRQRPSSAPGLRTSASFTAEKRGSAEPLRQPGPEVTRPSSAHGPTSGTRNSHKPPPHTPSANLSPSWVQRWKTWMRFAGTIPGEEELRAGSKRSQSSASSQPRSRADSGASGASSMPASWWSRRSEFHERTQAQAKAKPSFERRDSFDESMPRSRGSRSKESSNTAGPRPPLLKADMREKHLALLGFPPSAKPSPEELKKAYRAMAMRWHPDRPHNREKASEATANFKAAKDHPRARSLDDQVEPLVDRPNGELRMMTPQSSGRTLGDAGPPAFRPLGDSRQLPDGI</sequence>
<dbReference type="EMBL" id="LSRX01000015">
    <property type="protein sequence ID" value="OLQ14459.1"/>
    <property type="molecule type" value="Genomic_DNA"/>
</dbReference>
<feature type="domain" description="J" evidence="3">
    <location>
        <begin position="689"/>
        <end position="753"/>
    </location>
</feature>
<reference evidence="4 5" key="1">
    <citation type="submission" date="2016-02" db="EMBL/GenBank/DDBJ databases">
        <title>Genome analysis of coral dinoflagellate symbionts highlights evolutionary adaptations to a symbiotic lifestyle.</title>
        <authorList>
            <person name="Aranda M."/>
            <person name="Li Y."/>
            <person name="Liew Y.J."/>
            <person name="Baumgarten S."/>
            <person name="Simakov O."/>
            <person name="Wilson M."/>
            <person name="Piel J."/>
            <person name="Ashoor H."/>
            <person name="Bougouffa S."/>
            <person name="Bajic V.B."/>
            <person name="Ryu T."/>
            <person name="Ravasi T."/>
            <person name="Bayer T."/>
            <person name="Micklem G."/>
            <person name="Kim H."/>
            <person name="Bhak J."/>
            <person name="Lajeunesse T.C."/>
            <person name="Voolstra C.R."/>
        </authorList>
    </citation>
    <scope>NUCLEOTIDE SEQUENCE [LARGE SCALE GENOMIC DNA]</scope>
    <source>
        <strain evidence="4 5">CCMP2467</strain>
    </source>
</reference>
<dbReference type="OrthoDB" id="10250354at2759"/>
<keyword evidence="2" id="KW-1133">Transmembrane helix</keyword>